<feature type="transmembrane region" description="Helical" evidence="17">
    <location>
        <begin position="48"/>
        <end position="68"/>
    </location>
</feature>
<evidence type="ECO:0000259" key="18">
    <source>
        <dbReference type="Pfam" id="PF02706"/>
    </source>
</evidence>
<evidence type="ECO:0000259" key="20">
    <source>
        <dbReference type="Pfam" id="PF13807"/>
    </source>
</evidence>
<dbReference type="Pfam" id="PF13614">
    <property type="entry name" value="AAA_31"/>
    <property type="match status" value="1"/>
</dbReference>
<evidence type="ECO:0000313" key="22">
    <source>
        <dbReference type="Proteomes" id="UP001218231"/>
    </source>
</evidence>
<keyword evidence="9" id="KW-0547">Nucleotide-binding</keyword>
<dbReference type="InterPro" id="IPR032807">
    <property type="entry name" value="GNVR"/>
</dbReference>
<protein>
    <recommendedName>
        <fullName evidence="4">non-specific protein-tyrosine kinase</fullName>
        <ecNumber evidence="4">2.7.10.2</ecNumber>
    </recommendedName>
</protein>
<feature type="domain" description="Polysaccharide chain length determinant N-terminal" evidence="18">
    <location>
        <begin position="41"/>
        <end position="130"/>
    </location>
</feature>
<dbReference type="Proteomes" id="UP001218231">
    <property type="component" value="Chromosome"/>
</dbReference>
<dbReference type="Pfam" id="PF02706">
    <property type="entry name" value="Wzz"/>
    <property type="match status" value="1"/>
</dbReference>
<keyword evidence="8 17" id="KW-0812">Transmembrane</keyword>
<dbReference type="PANTHER" id="PTHR32309">
    <property type="entry name" value="TYROSINE-PROTEIN KINASE"/>
    <property type="match status" value="1"/>
</dbReference>
<evidence type="ECO:0000256" key="3">
    <source>
        <dbReference type="ARBA" id="ARBA00008883"/>
    </source>
</evidence>
<evidence type="ECO:0000259" key="19">
    <source>
        <dbReference type="Pfam" id="PF13614"/>
    </source>
</evidence>
<evidence type="ECO:0000256" key="5">
    <source>
        <dbReference type="ARBA" id="ARBA00022475"/>
    </source>
</evidence>
<keyword evidence="13 17" id="KW-0472">Membrane</keyword>
<evidence type="ECO:0000256" key="13">
    <source>
        <dbReference type="ARBA" id="ARBA00023136"/>
    </source>
</evidence>
<evidence type="ECO:0000256" key="8">
    <source>
        <dbReference type="ARBA" id="ARBA00022692"/>
    </source>
</evidence>
<dbReference type="EMBL" id="CP117417">
    <property type="protein sequence ID" value="WCT77262.1"/>
    <property type="molecule type" value="Genomic_DNA"/>
</dbReference>
<evidence type="ECO:0000256" key="15">
    <source>
        <dbReference type="ARBA" id="ARBA00051245"/>
    </source>
</evidence>
<keyword evidence="16" id="KW-0175">Coiled coil</keyword>
<comment type="similarity">
    <text evidence="3">Belongs to the etk/wzc family.</text>
</comment>
<evidence type="ECO:0000256" key="16">
    <source>
        <dbReference type="SAM" id="Coils"/>
    </source>
</evidence>
<evidence type="ECO:0000256" key="12">
    <source>
        <dbReference type="ARBA" id="ARBA00022989"/>
    </source>
</evidence>
<evidence type="ECO:0000256" key="11">
    <source>
        <dbReference type="ARBA" id="ARBA00022840"/>
    </source>
</evidence>
<proteinExistence type="inferred from homology"/>
<accession>A0ABY7TXB7</accession>
<dbReference type="Pfam" id="PF13807">
    <property type="entry name" value="GNVR"/>
    <property type="match status" value="1"/>
</dbReference>
<evidence type="ECO:0000256" key="4">
    <source>
        <dbReference type="ARBA" id="ARBA00011903"/>
    </source>
</evidence>
<gene>
    <name evidence="21" type="ORF">PQ457_15295</name>
</gene>
<sequence length="744" mass="81269">MVNAGHHDESALLADQHFQPQIEDDLLPGEGQGGLNARYVFAAIRANLRLIILIFLGVFAITVIVTLLTTPRYKASADIQVNNSGGRFLKDQDEDTDNQASGSALDTERFLQTQVDVFKSRGMAERVSHTLNLTRSEAFFASQSRKGALAKMTPQAAQIAVVNMLMRNLTVDLPHSSRLMKVSFESNSPDMSALIVNTYVKEFIQFNLQRKFQSSSYAREFLANQLVEVKQKLEDSERALNAYTREAGLIRMNASQLGSTSSQDAVQQGGSITASSLNQLNAAYSEAQSKRIAAEARWNAISQGPLMSATEVVSNQGIQQLLTQRAGIAAALQQDRARHLEDYPSIRAGEAQLASVTSQIQTSANAIRNAVKSEYTAAVKAESELHAKVEQLKTETLNEQDRTVRYGLLAREVDTNRQVYDGLLQRYKELNASAGISTSNISVVDEAQVPLRPSSPDMVKNILIGLTLSIIAAALTLAIKDQFDDSIRIPEDIEPKINLPLLGVVPISNSGQPISDLEDRKSQVAEAYNSIRGSLLYIRRSGMPKVMSVTSAQPGEGKSTTSLSLAISLARTGKKVILIDADLRRPSLHRWLDNDNDKGLSSALVGLESLSQVMLPTATPNLNVVTSGPIPPSPTELFSGTRIQELLEEAKNSFDAVIIDSPPVLGLADAPLIAAQVDGVIFVVEADRSRRGSLKGALRRLRAVRPVILGAVLTKFDPLKSNNRYSSYYGYEYYQYQYGYTPNA</sequence>
<keyword evidence="6" id="KW-0997">Cell inner membrane</keyword>
<dbReference type="EC" id="2.7.10.2" evidence="4"/>
<dbReference type="InterPro" id="IPR050445">
    <property type="entry name" value="Bact_polysacc_biosynth/exp"/>
</dbReference>
<feature type="coiled-coil region" evidence="16">
    <location>
        <begin position="219"/>
        <end position="246"/>
    </location>
</feature>
<keyword evidence="22" id="KW-1185">Reference proteome</keyword>
<evidence type="ECO:0000256" key="2">
    <source>
        <dbReference type="ARBA" id="ARBA00007316"/>
    </source>
</evidence>
<dbReference type="InterPro" id="IPR025669">
    <property type="entry name" value="AAA_dom"/>
</dbReference>
<evidence type="ECO:0000256" key="10">
    <source>
        <dbReference type="ARBA" id="ARBA00022777"/>
    </source>
</evidence>
<dbReference type="InterPro" id="IPR003856">
    <property type="entry name" value="LPS_length_determ_N"/>
</dbReference>
<evidence type="ECO:0000256" key="17">
    <source>
        <dbReference type="SAM" id="Phobius"/>
    </source>
</evidence>
<dbReference type="NCBIfam" id="TIGR01007">
    <property type="entry name" value="eps_fam"/>
    <property type="match status" value="1"/>
</dbReference>
<keyword evidence="14" id="KW-0829">Tyrosine-protein kinase</keyword>
<dbReference type="GO" id="GO:0004715">
    <property type="term" value="F:non-membrane spanning protein tyrosine kinase activity"/>
    <property type="evidence" value="ECO:0007669"/>
    <property type="project" value="UniProtKB-EC"/>
</dbReference>
<dbReference type="RefSeq" id="WP_273617643.1">
    <property type="nucleotide sequence ID" value="NZ_CP103868.1"/>
</dbReference>
<evidence type="ECO:0000256" key="14">
    <source>
        <dbReference type="ARBA" id="ARBA00023137"/>
    </source>
</evidence>
<keyword evidence="12 17" id="KW-1133">Transmembrane helix</keyword>
<comment type="catalytic activity">
    <reaction evidence="15">
        <text>L-tyrosyl-[protein] + ATP = O-phospho-L-tyrosyl-[protein] + ADP + H(+)</text>
        <dbReference type="Rhea" id="RHEA:10596"/>
        <dbReference type="Rhea" id="RHEA-COMP:10136"/>
        <dbReference type="Rhea" id="RHEA-COMP:20101"/>
        <dbReference type="ChEBI" id="CHEBI:15378"/>
        <dbReference type="ChEBI" id="CHEBI:30616"/>
        <dbReference type="ChEBI" id="CHEBI:46858"/>
        <dbReference type="ChEBI" id="CHEBI:61978"/>
        <dbReference type="ChEBI" id="CHEBI:456216"/>
        <dbReference type="EC" id="2.7.10.2"/>
    </reaction>
</comment>
<dbReference type="SUPFAM" id="SSF52540">
    <property type="entry name" value="P-loop containing nucleoside triphosphate hydrolases"/>
    <property type="match status" value="1"/>
</dbReference>
<dbReference type="InterPro" id="IPR027417">
    <property type="entry name" value="P-loop_NTPase"/>
</dbReference>
<organism evidence="21 22">
    <name type="scientific">Novosphingobium humi</name>
    <dbReference type="NCBI Taxonomy" id="2282397"/>
    <lineage>
        <taxon>Bacteria</taxon>
        <taxon>Pseudomonadati</taxon>
        <taxon>Pseudomonadota</taxon>
        <taxon>Alphaproteobacteria</taxon>
        <taxon>Sphingomonadales</taxon>
        <taxon>Sphingomonadaceae</taxon>
        <taxon>Novosphingobium</taxon>
    </lineage>
</organism>
<keyword evidence="10" id="KW-0418">Kinase</keyword>
<comment type="similarity">
    <text evidence="2">Belongs to the CpsD/CapB family.</text>
</comment>
<keyword evidence="7 21" id="KW-0808">Transferase</keyword>
<evidence type="ECO:0000256" key="1">
    <source>
        <dbReference type="ARBA" id="ARBA00004429"/>
    </source>
</evidence>
<keyword evidence="5" id="KW-1003">Cell membrane</keyword>
<reference evidence="21 22" key="1">
    <citation type="submission" date="2023-02" db="EMBL/GenBank/DDBJ databases">
        <title>Genome sequence of Novosphingobium humi KACC 19094.</title>
        <authorList>
            <person name="Kim S."/>
            <person name="Heo J."/>
            <person name="Kwon S.-W."/>
        </authorList>
    </citation>
    <scope>NUCLEOTIDE SEQUENCE [LARGE SCALE GENOMIC DNA]</scope>
    <source>
        <strain evidence="21 22">KACC 19094</strain>
    </source>
</reference>
<comment type="subcellular location">
    <subcellularLocation>
        <location evidence="1">Cell inner membrane</location>
        <topology evidence="1">Multi-pass membrane protein</topology>
    </subcellularLocation>
</comment>
<name>A0ABY7TXB7_9SPHN</name>
<evidence type="ECO:0000313" key="21">
    <source>
        <dbReference type="EMBL" id="WCT77262.1"/>
    </source>
</evidence>
<dbReference type="InterPro" id="IPR005702">
    <property type="entry name" value="Wzc-like_C"/>
</dbReference>
<evidence type="ECO:0000256" key="6">
    <source>
        <dbReference type="ARBA" id="ARBA00022519"/>
    </source>
</evidence>
<feature type="domain" description="AAA" evidence="19">
    <location>
        <begin position="545"/>
        <end position="687"/>
    </location>
</feature>
<dbReference type="PANTHER" id="PTHR32309:SF13">
    <property type="entry name" value="FERRIC ENTEROBACTIN TRANSPORT PROTEIN FEPE"/>
    <property type="match status" value="1"/>
</dbReference>
<keyword evidence="11" id="KW-0067">ATP-binding</keyword>
<dbReference type="CDD" id="cd05387">
    <property type="entry name" value="BY-kinase"/>
    <property type="match status" value="1"/>
</dbReference>
<evidence type="ECO:0000256" key="9">
    <source>
        <dbReference type="ARBA" id="ARBA00022741"/>
    </source>
</evidence>
<feature type="domain" description="Tyrosine-protein kinase G-rich" evidence="20">
    <location>
        <begin position="409"/>
        <end position="480"/>
    </location>
</feature>
<evidence type="ECO:0000256" key="7">
    <source>
        <dbReference type="ARBA" id="ARBA00022679"/>
    </source>
</evidence>
<dbReference type="Gene3D" id="3.40.50.300">
    <property type="entry name" value="P-loop containing nucleotide triphosphate hydrolases"/>
    <property type="match status" value="1"/>
</dbReference>